<evidence type="ECO:0000313" key="2">
    <source>
        <dbReference type="Proteomes" id="UP001178148"/>
    </source>
</evidence>
<gene>
    <name evidence="1" type="ORF">QS748_04270</name>
</gene>
<protein>
    <submittedName>
        <fullName evidence="1">Uncharacterized protein</fullName>
    </submittedName>
</protein>
<sequence>MFFLVGIIETAENAVAALREIMSLKSTIEVKLVSSMGKRSKNALLLLHELFKDPVVNIKKVESMTLLSGKAANDLVKAFVEQGILQEVTGYRRNRTFVFSDYLNLFDNKGSRHESFKTNF</sequence>
<dbReference type="AlphaFoldDB" id="A0AA90NK80"/>
<proteinExistence type="predicted"/>
<comment type="caution">
    <text evidence="1">The sequence shown here is derived from an EMBL/GenBank/DDBJ whole genome shotgun (WGS) entry which is preliminary data.</text>
</comment>
<keyword evidence="2" id="KW-1185">Reference proteome</keyword>
<dbReference type="EMBL" id="JASXSV010000004">
    <property type="protein sequence ID" value="MDP0588429.1"/>
    <property type="molecule type" value="Genomic_DNA"/>
</dbReference>
<reference evidence="1 2" key="1">
    <citation type="journal article" date="2023" name="bioRxiv">
        <title>An intranuclear bacterial parasite of deep-sea mussels expresses apoptosis inhibitors acquired from its host.</title>
        <authorList>
            <person name="Gonzalez Porras M.A."/>
            <person name="Assie A."/>
            <person name="Tietjen M."/>
            <person name="Violette M."/>
            <person name="Kleiner M."/>
            <person name="Gruber-Vodicka H."/>
            <person name="Dubilier N."/>
            <person name="Leisch N."/>
        </authorList>
    </citation>
    <scope>NUCLEOTIDE SEQUENCE [LARGE SCALE GENOMIC DNA]</scope>
    <source>
        <strain evidence="1">IAP13</strain>
    </source>
</reference>
<name>A0AA90NK80_9GAMM</name>
<organism evidence="1 2">
    <name type="scientific">Candidatus Endonucleibacter bathymodioli</name>
    <dbReference type="NCBI Taxonomy" id="539814"/>
    <lineage>
        <taxon>Bacteria</taxon>
        <taxon>Pseudomonadati</taxon>
        <taxon>Pseudomonadota</taxon>
        <taxon>Gammaproteobacteria</taxon>
        <taxon>Oceanospirillales</taxon>
        <taxon>Endozoicomonadaceae</taxon>
        <taxon>Candidatus Endonucleibacter</taxon>
    </lineage>
</organism>
<dbReference type="Proteomes" id="UP001178148">
    <property type="component" value="Unassembled WGS sequence"/>
</dbReference>
<evidence type="ECO:0000313" key="1">
    <source>
        <dbReference type="EMBL" id="MDP0588429.1"/>
    </source>
</evidence>
<accession>A0AA90NK80</accession>